<accession>A0A2S5RDP5</accession>
<dbReference type="UniPathway" id="UPA00665"/>
<dbReference type="Proteomes" id="UP000237865">
    <property type="component" value="Unassembled WGS sequence"/>
</dbReference>
<name>A0A2S5RDP5_9MOLU</name>
<evidence type="ECO:0000256" key="7">
    <source>
        <dbReference type="ARBA" id="ARBA00022989"/>
    </source>
</evidence>
<protein>
    <recommendedName>
        <fullName evidence="9">Lipoprotein signal peptidase</fullName>
        <ecNumber evidence="9">3.4.23.36</ecNumber>
    </recommendedName>
    <alternativeName>
        <fullName evidence="9">Prolipoprotein signal peptidase</fullName>
    </alternativeName>
    <alternativeName>
        <fullName evidence="9">Signal peptidase II</fullName>
        <shortName evidence="9">SPase II</shortName>
    </alternativeName>
</protein>
<feature type="transmembrane region" description="Helical" evidence="9">
    <location>
        <begin position="20"/>
        <end position="41"/>
    </location>
</feature>
<dbReference type="PANTHER" id="PTHR33695:SF1">
    <property type="entry name" value="LIPOPROTEIN SIGNAL PEPTIDASE"/>
    <property type="match status" value="1"/>
</dbReference>
<keyword evidence="4 9" id="KW-0812">Transmembrane</keyword>
<dbReference type="AlphaFoldDB" id="A0A2S5RDP5"/>
<evidence type="ECO:0000256" key="1">
    <source>
        <dbReference type="ARBA" id="ARBA00006139"/>
    </source>
</evidence>
<dbReference type="PANTHER" id="PTHR33695">
    <property type="entry name" value="LIPOPROTEIN SIGNAL PEPTIDASE"/>
    <property type="match status" value="1"/>
</dbReference>
<evidence type="ECO:0000256" key="2">
    <source>
        <dbReference type="ARBA" id="ARBA00022475"/>
    </source>
</evidence>
<comment type="similarity">
    <text evidence="1 9">Belongs to the peptidase A8 family.</text>
</comment>
<comment type="pathway">
    <text evidence="9">Protein modification; lipoprotein biosynthesis (signal peptide cleavage).</text>
</comment>
<feature type="transmembrane region" description="Helical" evidence="9">
    <location>
        <begin position="79"/>
        <end position="98"/>
    </location>
</feature>
<feature type="region of interest" description="Disordered" evidence="10">
    <location>
        <begin position="190"/>
        <end position="212"/>
    </location>
</feature>
<comment type="caution">
    <text evidence="11">The sequence shown here is derived from an EMBL/GenBank/DDBJ whole genome shotgun (WGS) entry which is preliminary data.</text>
</comment>
<keyword evidence="6 9" id="KW-0378">Hydrolase</keyword>
<dbReference type="Pfam" id="PF01252">
    <property type="entry name" value="Peptidase_A8"/>
    <property type="match status" value="1"/>
</dbReference>
<evidence type="ECO:0000256" key="4">
    <source>
        <dbReference type="ARBA" id="ARBA00022692"/>
    </source>
</evidence>
<keyword evidence="2 9" id="KW-1003">Cell membrane</keyword>
<evidence type="ECO:0000313" key="11">
    <source>
        <dbReference type="EMBL" id="PPE05459.1"/>
    </source>
</evidence>
<feature type="transmembrane region" description="Helical" evidence="9">
    <location>
        <begin position="162"/>
        <end position="184"/>
    </location>
</feature>
<evidence type="ECO:0000256" key="3">
    <source>
        <dbReference type="ARBA" id="ARBA00022670"/>
    </source>
</evidence>
<sequence length="212" mass="23765">MWLNFVERIKHHEYKWKFKLVACLPLFSVLVAIDWISKWLINAYMHQGESITIIKGLLTFDYVINPGAAKGMMDGNPTFVITMATILTILIFTAIIFINDKKWLIGLTIFISGSFANLLARAWAPMVTVGTHLGVMGGVVDFIKIELPIFGLDNFILNIADIWVSLAIAYLVVCVLIDIVKMFVQKSHSKKSKSHQDQASDQPEAPTPNKEG</sequence>
<evidence type="ECO:0000313" key="12">
    <source>
        <dbReference type="Proteomes" id="UP000237865"/>
    </source>
</evidence>
<keyword evidence="7 9" id="KW-1133">Transmembrane helix</keyword>
<comment type="subcellular location">
    <subcellularLocation>
        <location evidence="9">Cell membrane</location>
        <topology evidence="9">Multi-pass membrane protein</topology>
    </subcellularLocation>
</comment>
<keyword evidence="8 9" id="KW-0472">Membrane</keyword>
<proteinExistence type="inferred from homology"/>
<evidence type="ECO:0000256" key="5">
    <source>
        <dbReference type="ARBA" id="ARBA00022750"/>
    </source>
</evidence>
<dbReference type="InterPro" id="IPR001872">
    <property type="entry name" value="Peptidase_A8"/>
</dbReference>
<organism evidence="11 12">
    <name type="scientific">Williamsoniiplasma lucivorax</name>
    <dbReference type="NCBI Taxonomy" id="209274"/>
    <lineage>
        <taxon>Bacteria</taxon>
        <taxon>Bacillati</taxon>
        <taxon>Mycoplasmatota</taxon>
        <taxon>Mollicutes</taxon>
        <taxon>Entomoplasmatales</taxon>
        <taxon>Williamsoniiplasma</taxon>
    </lineage>
</organism>
<dbReference type="STRING" id="1399797.GCA_000518285_00219"/>
<dbReference type="GO" id="GO:0006508">
    <property type="term" value="P:proteolysis"/>
    <property type="evidence" value="ECO:0007669"/>
    <property type="project" value="UniProtKB-KW"/>
</dbReference>
<feature type="transmembrane region" description="Helical" evidence="9">
    <location>
        <begin position="103"/>
        <end position="124"/>
    </location>
</feature>
<dbReference type="EMBL" id="PHNE01000002">
    <property type="protein sequence ID" value="PPE05459.1"/>
    <property type="molecule type" value="Genomic_DNA"/>
</dbReference>
<reference evidence="11 12" key="1">
    <citation type="submission" date="2017-11" db="EMBL/GenBank/DDBJ databases">
        <title>Genome sequence of Entomoplasma lucivorax PIPN-2 (ATCC 49196).</title>
        <authorList>
            <person name="Lo W.-S."/>
            <person name="Gasparich G.E."/>
            <person name="Kuo C.-H."/>
        </authorList>
    </citation>
    <scope>NUCLEOTIDE SEQUENCE [LARGE SCALE GENOMIC DNA]</scope>
    <source>
        <strain evidence="11 12">PIPN-2</strain>
    </source>
</reference>
<comment type="catalytic activity">
    <reaction evidence="9">
        <text>Release of signal peptides from bacterial membrane prolipoproteins. Hydrolyzes -Xaa-Yaa-Zaa-|-(S,diacylglyceryl)Cys-, in which Xaa is hydrophobic (preferably Leu), and Yaa (Ala or Ser) and Zaa (Gly or Ala) have small, neutral side chains.</text>
        <dbReference type="EC" id="3.4.23.36"/>
    </reaction>
</comment>
<keyword evidence="12" id="KW-1185">Reference proteome</keyword>
<dbReference type="HAMAP" id="MF_00161">
    <property type="entry name" value="LspA"/>
    <property type="match status" value="1"/>
</dbReference>
<keyword evidence="5 9" id="KW-0064">Aspartyl protease</keyword>
<evidence type="ECO:0000256" key="8">
    <source>
        <dbReference type="ARBA" id="ARBA00023136"/>
    </source>
</evidence>
<gene>
    <name evidence="9 11" type="primary">lspA</name>
    <name evidence="11" type="ORF">ELUCI_v1c05520</name>
</gene>
<feature type="active site" evidence="9">
    <location>
        <position position="161"/>
    </location>
</feature>
<dbReference type="EC" id="3.4.23.36" evidence="9"/>
<dbReference type="GO" id="GO:0005886">
    <property type="term" value="C:plasma membrane"/>
    <property type="evidence" value="ECO:0007669"/>
    <property type="project" value="UniProtKB-SubCell"/>
</dbReference>
<keyword evidence="3 9" id="KW-0645">Protease</keyword>
<comment type="function">
    <text evidence="9">This protein specifically catalyzes the removal of signal peptides from prolipoproteins.</text>
</comment>
<evidence type="ECO:0000256" key="9">
    <source>
        <dbReference type="HAMAP-Rule" id="MF_00161"/>
    </source>
</evidence>
<dbReference type="GO" id="GO:0004190">
    <property type="term" value="F:aspartic-type endopeptidase activity"/>
    <property type="evidence" value="ECO:0007669"/>
    <property type="project" value="UniProtKB-UniRule"/>
</dbReference>
<evidence type="ECO:0000256" key="6">
    <source>
        <dbReference type="ARBA" id="ARBA00022801"/>
    </source>
</evidence>
<evidence type="ECO:0000256" key="10">
    <source>
        <dbReference type="SAM" id="MobiDB-lite"/>
    </source>
</evidence>
<dbReference type="RefSeq" id="WP_051437260.1">
    <property type="nucleotide sequence ID" value="NZ_PHNE01000002.1"/>
</dbReference>
<feature type="active site" evidence="9">
    <location>
        <position position="141"/>
    </location>
</feature>